<dbReference type="RefSeq" id="WP_025660416.1">
    <property type="nucleotide sequence ID" value="NZ_JBBNAS010000550.1"/>
</dbReference>
<name>A0A109JQR6_9HYPH</name>
<protein>
    <submittedName>
        <fullName evidence="2">Uncharacterized protein</fullName>
    </submittedName>
</protein>
<dbReference type="AlphaFoldDB" id="A0A109JQR6"/>
<proteinExistence type="predicted"/>
<accession>A0A109JQR6</accession>
<dbReference type="EMBL" id="LNCD01000065">
    <property type="protein sequence ID" value="KWV53371.1"/>
    <property type="molecule type" value="Genomic_DNA"/>
</dbReference>
<keyword evidence="1" id="KW-0732">Signal</keyword>
<gene>
    <name evidence="2" type="ORF">AS026_00880</name>
</gene>
<evidence type="ECO:0000313" key="3">
    <source>
        <dbReference type="Proteomes" id="UP000068164"/>
    </source>
</evidence>
<evidence type="ECO:0000256" key="1">
    <source>
        <dbReference type="SAM" id="SignalP"/>
    </source>
</evidence>
<dbReference type="OrthoDB" id="8449150at2"/>
<evidence type="ECO:0000313" key="2">
    <source>
        <dbReference type="EMBL" id="KWV53371.1"/>
    </source>
</evidence>
<organism evidence="2 3">
    <name type="scientific">Rhizobium altiplani</name>
    <dbReference type="NCBI Taxonomy" id="1864509"/>
    <lineage>
        <taxon>Bacteria</taxon>
        <taxon>Pseudomonadati</taxon>
        <taxon>Pseudomonadota</taxon>
        <taxon>Alphaproteobacteria</taxon>
        <taxon>Hyphomicrobiales</taxon>
        <taxon>Rhizobiaceae</taxon>
        <taxon>Rhizobium/Agrobacterium group</taxon>
        <taxon>Rhizobium</taxon>
    </lineage>
</organism>
<keyword evidence="3" id="KW-1185">Reference proteome</keyword>
<dbReference type="Proteomes" id="UP000068164">
    <property type="component" value="Unassembled WGS sequence"/>
</dbReference>
<reference evidence="2 3" key="1">
    <citation type="submission" date="2015-11" db="EMBL/GenBank/DDBJ databases">
        <title>Draft Genome Sequence of the Strain BR 10423 (Rhizobium sp.) isolated from nodules of Mimosa pudica.</title>
        <authorList>
            <person name="Barauna A.C."/>
            <person name="Zilli J.E."/>
            <person name="Simoes-Araujo J.L."/>
            <person name="Reis V.M."/>
            <person name="James E.K."/>
            <person name="Reis F.B.Jr."/>
            <person name="Rouws L.F."/>
            <person name="Passos S.R."/>
            <person name="Gois S.R."/>
        </authorList>
    </citation>
    <scope>NUCLEOTIDE SEQUENCE [LARGE SCALE GENOMIC DNA]</scope>
    <source>
        <strain evidence="2 3">BR10423</strain>
    </source>
</reference>
<comment type="caution">
    <text evidence="2">The sequence shown here is derived from an EMBL/GenBank/DDBJ whole genome shotgun (WGS) entry which is preliminary data.</text>
</comment>
<feature type="signal peptide" evidence="1">
    <location>
        <begin position="1"/>
        <end position="23"/>
    </location>
</feature>
<feature type="chain" id="PRO_5007137084" evidence="1">
    <location>
        <begin position="24"/>
        <end position="84"/>
    </location>
</feature>
<sequence length="84" mass="8983">MSAYWRSCVFAVAAVVSVMASSAATGESVATEQSMADFMKGNPDCVEFNDQCSICTVVDAKANCSTPKIACIKKPYVCTRRSDK</sequence>